<sequence>MFFIKKIADIRLDLDNHDEQQASTDRVSNDIEIDSLLFKFSSLSPEEVHDLVRAASKKSCGLDPIPTKLLLDCLDVPLPIIAKMINYSLENGDFPSAWKNALVLPLLQKDGLEPIFKNYRLVSNLQFVSKLA</sequence>
<dbReference type="STRING" id="46731.A0A3M6UR54"/>
<evidence type="ECO:0000313" key="2">
    <source>
        <dbReference type="Proteomes" id="UP000275408"/>
    </source>
</evidence>
<evidence type="ECO:0000313" key="1">
    <source>
        <dbReference type="EMBL" id="RMX56146.1"/>
    </source>
</evidence>
<protein>
    <recommendedName>
        <fullName evidence="3">Reverse transcriptase domain-containing protein</fullName>
    </recommendedName>
</protein>
<gene>
    <name evidence="1" type="ORF">pdam_00012096</name>
</gene>
<name>A0A3M6UR54_POCDA</name>
<keyword evidence="2" id="KW-1185">Reference proteome</keyword>
<dbReference type="EMBL" id="RCHS01000902">
    <property type="protein sequence ID" value="RMX56146.1"/>
    <property type="molecule type" value="Genomic_DNA"/>
</dbReference>
<reference evidence="1 2" key="1">
    <citation type="journal article" date="2018" name="Sci. Rep.">
        <title>Comparative analysis of the Pocillopora damicornis genome highlights role of immune system in coral evolution.</title>
        <authorList>
            <person name="Cunning R."/>
            <person name="Bay R.A."/>
            <person name="Gillette P."/>
            <person name="Baker A.C."/>
            <person name="Traylor-Knowles N."/>
        </authorList>
    </citation>
    <scope>NUCLEOTIDE SEQUENCE [LARGE SCALE GENOMIC DNA]</scope>
    <source>
        <strain evidence="1">RSMAS</strain>
        <tissue evidence="1">Whole animal</tissue>
    </source>
</reference>
<dbReference type="OrthoDB" id="5989102at2759"/>
<dbReference type="Proteomes" id="UP000275408">
    <property type="component" value="Unassembled WGS sequence"/>
</dbReference>
<organism evidence="1 2">
    <name type="scientific">Pocillopora damicornis</name>
    <name type="common">Cauliflower coral</name>
    <name type="synonym">Millepora damicornis</name>
    <dbReference type="NCBI Taxonomy" id="46731"/>
    <lineage>
        <taxon>Eukaryota</taxon>
        <taxon>Metazoa</taxon>
        <taxon>Cnidaria</taxon>
        <taxon>Anthozoa</taxon>
        <taxon>Hexacorallia</taxon>
        <taxon>Scleractinia</taxon>
        <taxon>Astrocoeniina</taxon>
        <taxon>Pocilloporidae</taxon>
        <taxon>Pocillopora</taxon>
    </lineage>
</organism>
<accession>A0A3M6UR54</accession>
<proteinExistence type="predicted"/>
<evidence type="ECO:0008006" key="3">
    <source>
        <dbReference type="Google" id="ProtNLM"/>
    </source>
</evidence>
<comment type="caution">
    <text evidence="1">The sequence shown here is derived from an EMBL/GenBank/DDBJ whole genome shotgun (WGS) entry which is preliminary data.</text>
</comment>
<dbReference type="AlphaFoldDB" id="A0A3M6UR54"/>